<evidence type="ECO:0000256" key="6">
    <source>
        <dbReference type="ARBA" id="ARBA00022840"/>
    </source>
</evidence>
<evidence type="ECO:0000256" key="7">
    <source>
        <dbReference type="ARBA" id="ARBA00022884"/>
    </source>
</evidence>
<dbReference type="FunFam" id="3.40.50.300:FF:000397">
    <property type="entry name" value="Probable ATP-dependent RNA helicase DDX4"/>
    <property type="match status" value="1"/>
</dbReference>
<evidence type="ECO:0000256" key="1">
    <source>
        <dbReference type="ARBA" id="ARBA00010132"/>
    </source>
</evidence>
<dbReference type="GO" id="GO:0016787">
    <property type="term" value="F:hydrolase activity"/>
    <property type="evidence" value="ECO:0007669"/>
    <property type="project" value="UniProtKB-KW"/>
</dbReference>
<feature type="domain" description="Helicase ATP-binding" evidence="14">
    <location>
        <begin position="275"/>
        <end position="458"/>
    </location>
</feature>
<organism evidence="17 18">
    <name type="scientific">Meganyctiphanes norvegica</name>
    <name type="common">Northern krill</name>
    <name type="synonym">Thysanopoda norvegica</name>
    <dbReference type="NCBI Taxonomy" id="48144"/>
    <lineage>
        <taxon>Eukaryota</taxon>
        <taxon>Metazoa</taxon>
        <taxon>Ecdysozoa</taxon>
        <taxon>Arthropoda</taxon>
        <taxon>Crustacea</taxon>
        <taxon>Multicrustacea</taxon>
        <taxon>Malacostraca</taxon>
        <taxon>Eumalacostraca</taxon>
        <taxon>Eucarida</taxon>
        <taxon>Euphausiacea</taxon>
        <taxon>Euphausiidae</taxon>
        <taxon>Meganyctiphanes</taxon>
    </lineage>
</organism>
<dbReference type="SUPFAM" id="SSF57756">
    <property type="entry name" value="Retrovirus zinc finger-like domains"/>
    <property type="match status" value="2"/>
</dbReference>
<feature type="domain" description="CCHC-type" evidence="13">
    <location>
        <begin position="59"/>
        <end position="73"/>
    </location>
</feature>
<feature type="non-terminal residue" evidence="17">
    <location>
        <position position="680"/>
    </location>
</feature>
<dbReference type="InterPro" id="IPR044763">
    <property type="entry name" value="Ded1/Dbp1_DEADc"/>
</dbReference>
<dbReference type="Pfam" id="PF00270">
    <property type="entry name" value="DEAD"/>
    <property type="match status" value="1"/>
</dbReference>
<dbReference type="InterPro" id="IPR014014">
    <property type="entry name" value="RNA_helicase_DEAD_Q_motif"/>
</dbReference>
<dbReference type="Gene3D" id="3.40.50.300">
    <property type="entry name" value="P-loop containing nucleotide triphosphate hydrolases"/>
    <property type="match status" value="2"/>
</dbReference>
<comment type="caution">
    <text evidence="17">The sequence shown here is derived from an EMBL/GenBank/DDBJ whole genome shotgun (WGS) entry which is preliminary data.</text>
</comment>
<keyword evidence="4 11" id="KW-0378">Hydrolase</keyword>
<gene>
    <name evidence="17" type="ORF">MNOR_LOCUS5881</name>
</gene>
<proteinExistence type="inferred from homology"/>
<dbReference type="SMART" id="SM00490">
    <property type="entry name" value="HELICc"/>
    <property type="match status" value="1"/>
</dbReference>
<keyword evidence="9" id="KW-0862">Zinc</keyword>
<dbReference type="FunFam" id="3.40.50.300:FF:000008">
    <property type="entry name" value="ATP-dependent RNA helicase RhlB"/>
    <property type="match status" value="1"/>
</dbReference>
<evidence type="ECO:0000256" key="9">
    <source>
        <dbReference type="PROSITE-ProRule" id="PRU00047"/>
    </source>
</evidence>
<evidence type="ECO:0000313" key="18">
    <source>
        <dbReference type="Proteomes" id="UP001497623"/>
    </source>
</evidence>
<dbReference type="EMBL" id="CAXKWB010002331">
    <property type="protein sequence ID" value="CAL4066634.1"/>
    <property type="molecule type" value="Genomic_DNA"/>
</dbReference>
<feature type="domain" description="CCHC-type" evidence="13">
    <location>
        <begin position="85"/>
        <end position="99"/>
    </location>
</feature>
<feature type="region of interest" description="Disordered" evidence="12">
    <location>
        <begin position="1"/>
        <end position="47"/>
    </location>
</feature>
<dbReference type="SMART" id="SM00487">
    <property type="entry name" value="DEXDc"/>
    <property type="match status" value="1"/>
</dbReference>
<evidence type="ECO:0000313" key="17">
    <source>
        <dbReference type="EMBL" id="CAL4066634.1"/>
    </source>
</evidence>
<feature type="domain" description="CCHC-type" evidence="13">
    <location>
        <begin position="114"/>
        <end position="129"/>
    </location>
</feature>
<comment type="catalytic activity">
    <reaction evidence="8">
        <text>ATP + H2O = ADP + phosphate + H(+)</text>
        <dbReference type="Rhea" id="RHEA:13065"/>
        <dbReference type="ChEBI" id="CHEBI:15377"/>
        <dbReference type="ChEBI" id="CHEBI:15378"/>
        <dbReference type="ChEBI" id="CHEBI:30616"/>
        <dbReference type="ChEBI" id="CHEBI:43474"/>
        <dbReference type="ChEBI" id="CHEBI:456216"/>
        <dbReference type="EC" id="3.6.4.13"/>
    </reaction>
</comment>
<keyword evidence="9" id="KW-0479">Metal-binding</keyword>
<evidence type="ECO:0000256" key="5">
    <source>
        <dbReference type="ARBA" id="ARBA00022806"/>
    </source>
</evidence>
<comment type="similarity">
    <text evidence="1">Belongs to the DEAD box helicase family. DDX4/VASA subfamily.</text>
</comment>
<dbReference type="CDD" id="cd17967">
    <property type="entry name" value="DEADc_DDX3_DDX4"/>
    <property type="match status" value="1"/>
</dbReference>
<keyword evidence="18" id="KW-1185">Reference proteome</keyword>
<dbReference type="GO" id="GO:0003724">
    <property type="term" value="F:RNA helicase activity"/>
    <property type="evidence" value="ECO:0007669"/>
    <property type="project" value="UniProtKB-EC"/>
</dbReference>
<dbReference type="Pfam" id="PF00098">
    <property type="entry name" value="zf-CCHC"/>
    <property type="match status" value="4"/>
</dbReference>
<dbReference type="PROSITE" id="PS51192">
    <property type="entry name" value="HELICASE_ATP_BIND_1"/>
    <property type="match status" value="1"/>
</dbReference>
<evidence type="ECO:0000256" key="3">
    <source>
        <dbReference type="ARBA" id="ARBA00022741"/>
    </source>
</evidence>
<evidence type="ECO:0000256" key="8">
    <source>
        <dbReference type="ARBA" id="ARBA00047984"/>
    </source>
</evidence>
<feature type="domain" description="Helicase C-terminal" evidence="15">
    <location>
        <begin position="488"/>
        <end position="637"/>
    </location>
</feature>
<dbReference type="GO" id="GO:0005524">
    <property type="term" value="F:ATP binding"/>
    <property type="evidence" value="ECO:0007669"/>
    <property type="project" value="UniProtKB-KW"/>
</dbReference>
<dbReference type="PANTHER" id="PTHR47958">
    <property type="entry name" value="ATP-DEPENDENT RNA HELICASE DBP3"/>
    <property type="match status" value="1"/>
</dbReference>
<dbReference type="SUPFAM" id="SSF52540">
    <property type="entry name" value="P-loop containing nucleoside triphosphate hydrolases"/>
    <property type="match status" value="2"/>
</dbReference>
<dbReference type="Gene3D" id="4.10.60.10">
    <property type="entry name" value="Zinc finger, CCHC-type"/>
    <property type="match status" value="4"/>
</dbReference>
<dbReference type="GO" id="GO:0008270">
    <property type="term" value="F:zinc ion binding"/>
    <property type="evidence" value="ECO:0007669"/>
    <property type="project" value="UniProtKB-KW"/>
</dbReference>
<protein>
    <recommendedName>
        <fullName evidence="2">RNA helicase</fullName>
        <ecNumber evidence="2">3.6.4.13</ecNumber>
    </recommendedName>
</protein>
<evidence type="ECO:0000256" key="10">
    <source>
        <dbReference type="PROSITE-ProRule" id="PRU00552"/>
    </source>
</evidence>
<name>A0AAV2PZM5_MEGNR</name>
<evidence type="ECO:0000259" key="14">
    <source>
        <dbReference type="PROSITE" id="PS51192"/>
    </source>
</evidence>
<dbReference type="PROSITE" id="PS51194">
    <property type="entry name" value="HELICASE_CTER"/>
    <property type="match status" value="1"/>
</dbReference>
<reference evidence="17 18" key="1">
    <citation type="submission" date="2024-05" db="EMBL/GenBank/DDBJ databases">
        <authorList>
            <person name="Wallberg A."/>
        </authorList>
    </citation>
    <scope>NUCLEOTIDE SEQUENCE [LARGE SCALE GENOMIC DNA]</scope>
</reference>
<feature type="domain" description="CCHC-type" evidence="13">
    <location>
        <begin position="141"/>
        <end position="156"/>
    </location>
</feature>
<keyword evidence="7" id="KW-0694">RNA-binding</keyword>
<dbReference type="PROSITE" id="PS51195">
    <property type="entry name" value="Q_MOTIF"/>
    <property type="match status" value="1"/>
</dbReference>
<evidence type="ECO:0000256" key="11">
    <source>
        <dbReference type="RuleBase" id="RU000492"/>
    </source>
</evidence>
<evidence type="ECO:0000256" key="2">
    <source>
        <dbReference type="ARBA" id="ARBA00012552"/>
    </source>
</evidence>
<keyword evidence="9" id="KW-0863">Zinc-finger</keyword>
<evidence type="ECO:0000256" key="4">
    <source>
        <dbReference type="ARBA" id="ARBA00022801"/>
    </source>
</evidence>
<feature type="compositionally biased region" description="Polar residues" evidence="12">
    <location>
        <begin position="1"/>
        <end position="11"/>
    </location>
</feature>
<dbReference type="AlphaFoldDB" id="A0AAV2PZM5"/>
<dbReference type="CDD" id="cd18787">
    <property type="entry name" value="SF2_C_DEAD"/>
    <property type="match status" value="1"/>
</dbReference>
<dbReference type="InterPro" id="IPR000629">
    <property type="entry name" value="RNA-helicase_DEAD-box_CS"/>
</dbReference>
<dbReference type="InterPro" id="IPR014001">
    <property type="entry name" value="Helicase_ATP-bd"/>
</dbReference>
<dbReference type="SMART" id="SM00343">
    <property type="entry name" value="ZnF_C2HC"/>
    <property type="match status" value="4"/>
</dbReference>
<sequence>MDTRTKCNLQPSPFPLLSNAKEDLALPSSSELPSSFGNSNGFGNNNRGGMRFSGGPKTCHKCNEEGHVSRDCPTGGGGGRGSSACYKCNEEGHMARDCPTGGTGGGGGGGSTACFKCKEEGHFSRDCPSASNGGGGGSRTCHKCNEEGHIARDCPSGGGSGGGSGCRKKLVSAHFYISNQGCHSFKNGRKNNKGSKLCKLYRSINENFVNLALLYIFSEKCDFAGYENMSKKVTSNDPVPDKVETFADVGLRELLLENISRAGYTRPTPIQKTALPILMSGRDVMGCAQTGSGKTAAFLLPILQFVMENNCESHAFDETAHPTAVIVAPTRELGIQIHQEAKKFAIGSIVKCVLLYGGTSTLHQAKNLQNGCHVLVATPGRLLDFVEKGKVKFDALHFVVMDEADRMLDMGFRGDMEKMINHPTMPARGERKTLMFSATFSREVQELALRYLQNYVFIVVGMVGAANTDVHQTVIEVEGCKKRQTLVNHIQDILKMSEDEKILVFVERKKIADFLASFLCTNNKLRVTSIHGDRFQSQREEALATFRSGLYNILIATAVAARGLDIRGIGYVINYDLPKEIDEYVHRIGRTGRVGNLGRAISFFDDSSDGPIAKDLVKILSDPQDVPTHVMTPQKSAFTPVYHTATFQCYDIKKIVMSDGFTGGDVGGPAPAAADDEDWD</sequence>
<evidence type="ECO:0000259" key="13">
    <source>
        <dbReference type="PROSITE" id="PS50158"/>
    </source>
</evidence>
<dbReference type="InterPro" id="IPR011545">
    <property type="entry name" value="DEAD/DEAH_box_helicase_dom"/>
</dbReference>
<feature type="compositionally biased region" description="Low complexity" evidence="12">
    <location>
        <begin position="26"/>
        <end position="47"/>
    </location>
</feature>
<dbReference type="InterPro" id="IPR001878">
    <property type="entry name" value="Znf_CCHC"/>
</dbReference>
<feature type="short sequence motif" description="Q motif" evidence="10">
    <location>
        <begin position="244"/>
        <end position="272"/>
    </location>
</feature>
<dbReference type="InterPro" id="IPR001650">
    <property type="entry name" value="Helicase_C-like"/>
</dbReference>
<dbReference type="GO" id="GO:0003723">
    <property type="term" value="F:RNA binding"/>
    <property type="evidence" value="ECO:0007669"/>
    <property type="project" value="UniProtKB-KW"/>
</dbReference>
<evidence type="ECO:0000259" key="16">
    <source>
        <dbReference type="PROSITE" id="PS51195"/>
    </source>
</evidence>
<keyword evidence="5 11" id="KW-0347">Helicase</keyword>
<dbReference type="Pfam" id="PF00271">
    <property type="entry name" value="Helicase_C"/>
    <property type="match status" value="1"/>
</dbReference>
<dbReference type="InterPro" id="IPR027417">
    <property type="entry name" value="P-loop_NTPase"/>
</dbReference>
<evidence type="ECO:0000259" key="15">
    <source>
        <dbReference type="PROSITE" id="PS51194"/>
    </source>
</evidence>
<dbReference type="PROSITE" id="PS00039">
    <property type="entry name" value="DEAD_ATP_HELICASE"/>
    <property type="match status" value="1"/>
</dbReference>
<feature type="domain" description="DEAD-box RNA helicase Q" evidence="16">
    <location>
        <begin position="244"/>
        <end position="272"/>
    </location>
</feature>
<dbReference type="PROSITE" id="PS50158">
    <property type="entry name" value="ZF_CCHC"/>
    <property type="match status" value="4"/>
</dbReference>
<accession>A0AAV2PZM5</accession>
<keyword evidence="6 11" id="KW-0067">ATP-binding</keyword>
<dbReference type="EC" id="3.6.4.13" evidence="2"/>
<dbReference type="Proteomes" id="UP001497623">
    <property type="component" value="Unassembled WGS sequence"/>
</dbReference>
<keyword evidence="3 11" id="KW-0547">Nucleotide-binding</keyword>
<dbReference type="InterPro" id="IPR036875">
    <property type="entry name" value="Znf_CCHC_sf"/>
</dbReference>
<evidence type="ECO:0000256" key="12">
    <source>
        <dbReference type="SAM" id="MobiDB-lite"/>
    </source>
</evidence>